<dbReference type="Pfam" id="PF00441">
    <property type="entry name" value="Acyl-CoA_dh_1"/>
    <property type="match status" value="1"/>
</dbReference>
<sequence length="382" mass="41178">MNFELTEEQQMLNDSLRRFVTNEVGFEKRREVIKSGRGTDPAIWAALAEMGLLAFTFPEDYDGLGGNAVDTMVVMENFGHSLVVEPYLATVVLAGGLIRDHGSEAQKAESLPAIASGERLMAFAHSEPGARYNLSHVQTTARQDGDSYRISGHKTAVLHGGQAHQLIVSARTGGASGDEQGLSLFLVDADAEGIKIHDFATHDGHRTADIRFNNVAVTADNLIGNLDEAFPAIEKAVDLGIAALCAEAVGAMEAMNTNTLDYIKTRKQFGVAIGKFQVLQHRMADMFIQAEQAKSMAILAATEADSDDRERRREALSMAKTLVGQAARYVGQEGVQLHGGMGVTDEMFAAHLFKRLTLINLLFGDAEHHLAQVSDGLLAASA</sequence>
<dbReference type="InterPro" id="IPR006091">
    <property type="entry name" value="Acyl-CoA_Oxase/DH_mid-dom"/>
</dbReference>
<gene>
    <name evidence="10" type="ORF">BKP64_15900</name>
</gene>
<dbReference type="InterPro" id="IPR046373">
    <property type="entry name" value="Acyl-CoA_Oxase/DH_mid-dom_sf"/>
</dbReference>
<evidence type="ECO:0000259" key="7">
    <source>
        <dbReference type="Pfam" id="PF00441"/>
    </source>
</evidence>
<dbReference type="OrthoDB" id="9769473at2"/>
<dbReference type="CDD" id="cd00567">
    <property type="entry name" value="ACAD"/>
    <property type="match status" value="1"/>
</dbReference>
<dbReference type="GO" id="GO:0003995">
    <property type="term" value="F:acyl-CoA dehydrogenase activity"/>
    <property type="evidence" value="ECO:0007669"/>
    <property type="project" value="TreeGrafter"/>
</dbReference>
<dbReference type="InterPro" id="IPR009075">
    <property type="entry name" value="AcylCo_DH/oxidase_C"/>
</dbReference>
<dbReference type="RefSeq" id="WP_070972334.1">
    <property type="nucleotide sequence ID" value="NZ_CP017715.1"/>
</dbReference>
<evidence type="ECO:0000256" key="6">
    <source>
        <dbReference type="RuleBase" id="RU362125"/>
    </source>
</evidence>
<reference evidence="10 11" key="1">
    <citation type="submission" date="2016-10" db="EMBL/GenBank/DDBJ databases">
        <title>Marinobacter salinus sp. nov., a moderately halophilic bacterium isolated from a tidal flat environment.</title>
        <authorList>
            <person name="Park S.-J."/>
        </authorList>
    </citation>
    <scope>NUCLEOTIDE SEQUENCE [LARGE SCALE GENOMIC DNA]</scope>
    <source>
        <strain evidence="10 11">Hb8</strain>
    </source>
</reference>
<dbReference type="PANTHER" id="PTHR43884">
    <property type="entry name" value="ACYL-COA DEHYDROGENASE"/>
    <property type="match status" value="1"/>
</dbReference>
<dbReference type="SUPFAM" id="SSF47203">
    <property type="entry name" value="Acyl-CoA dehydrogenase C-terminal domain-like"/>
    <property type="match status" value="1"/>
</dbReference>
<name>A0A1D9GPG5_9GAMM</name>
<dbReference type="PANTHER" id="PTHR43884:SF20">
    <property type="entry name" value="ACYL-COA DEHYDROGENASE FADE28"/>
    <property type="match status" value="1"/>
</dbReference>
<evidence type="ECO:0000313" key="10">
    <source>
        <dbReference type="EMBL" id="AOY89532.1"/>
    </source>
</evidence>
<evidence type="ECO:0000259" key="9">
    <source>
        <dbReference type="Pfam" id="PF02771"/>
    </source>
</evidence>
<dbReference type="InterPro" id="IPR037069">
    <property type="entry name" value="AcylCoA_DH/ox_N_sf"/>
</dbReference>
<protein>
    <submittedName>
        <fullName evidence="10">Pimeloyl-CoA dehydrogenase small subunit</fullName>
    </submittedName>
</protein>
<evidence type="ECO:0000256" key="5">
    <source>
        <dbReference type="ARBA" id="ARBA00023002"/>
    </source>
</evidence>
<dbReference type="InterPro" id="IPR009100">
    <property type="entry name" value="AcylCoA_DH/oxidase_NM_dom_sf"/>
</dbReference>
<evidence type="ECO:0000256" key="2">
    <source>
        <dbReference type="ARBA" id="ARBA00009347"/>
    </source>
</evidence>
<dbReference type="Gene3D" id="2.40.110.10">
    <property type="entry name" value="Butyryl-CoA Dehydrogenase, subunit A, domain 2"/>
    <property type="match status" value="1"/>
</dbReference>
<feature type="domain" description="Acyl-CoA dehydrogenase/oxidase C-terminal" evidence="7">
    <location>
        <begin position="232"/>
        <end position="377"/>
    </location>
</feature>
<dbReference type="KEGG" id="msq:BKP64_15900"/>
<organism evidence="10 11">
    <name type="scientific">Marinobacter salinus</name>
    <dbReference type="NCBI Taxonomy" id="1874317"/>
    <lineage>
        <taxon>Bacteria</taxon>
        <taxon>Pseudomonadati</taxon>
        <taxon>Pseudomonadota</taxon>
        <taxon>Gammaproteobacteria</taxon>
        <taxon>Pseudomonadales</taxon>
        <taxon>Marinobacteraceae</taxon>
        <taxon>Marinobacter</taxon>
    </lineage>
</organism>
<dbReference type="InterPro" id="IPR013786">
    <property type="entry name" value="AcylCoA_DH/ox_N"/>
</dbReference>
<evidence type="ECO:0000256" key="3">
    <source>
        <dbReference type="ARBA" id="ARBA00022630"/>
    </source>
</evidence>
<dbReference type="GO" id="GO:0050660">
    <property type="term" value="F:flavin adenine dinucleotide binding"/>
    <property type="evidence" value="ECO:0007669"/>
    <property type="project" value="InterPro"/>
</dbReference>
<dbReference type="STRING" id="1874317.BKP64_15900"/>
<proteinExistence type="inferred from homology"/>
<evidence type="ECO:0000256" key="4">
    <source>
        <dbReference type="ARBA" id="ARBA00022827"/>
    </source>
</evidence>
<dbReference type="EMBL" id="CP017715">
    <property type="protein sequence ID" value="AOY89532.1"/>
    <property type="molecule type" value="Genomic_DNA"/>
</dbReference>
<dbReference type="Pfam" id="PF02771">
    <property type="entry name" value="Acyl-CoA_dh_N"/>
    <property type="match status" value="1"/>
</dbReference>
<evidence type="ECO:0000256" key="1">
    <source>
        <dbReference type="ARBA" id="ARBA00001974"/>
    </source>
</evidence>
<feature type="domain" description="Acyl-CoA oxidase/dehydrogenase middle" evidence="8">
    <location>
        <begin position="122"/>
        <end position="215"/>
    </location>
</feature>
<keyword evidence="11" id="KW-1185">Reference proteome</keyword>
<dbReference type="Gene3D" id="1.10.540.10">
    <property type="entry name" value="Acyl-CoA dehydrogenase/oxidase, N-terminal domain"/>
    <property type="match status" value="1"/>
</dbReference>
<keyword evidence="4 6" id="KW-0274">FAD</keyword>
<keyword evidence="5 6" id="KW-0560">Oxidoreductase</keyword>
<evidence type="ECO:0000313" key="11">
    <source>
        <dbReference type="Proteomes" id="UP000177445"/>
    </source>
</evidence>
<dbReference type="Proteomes" id="UP000177445">
    <property type="component" value="Chromosome"/>
</dbReference>
<comment type="similarity">
    <text evidence="2 6">Belongs to the acyl-CoA dehydrogenase family.</text>
</comment>
<dbReference type="SUPFAM" id="SSF56645">
    <property type="entry name" value="Acyl-CoA dehydrogenase NM domain-like"/>
    <property type="match status" value="1"/>
</dbReference>
<accession>A0A1D9GPG5</accession>
<comment type="cofactor">
    <cofactor evidence="1 6">
        <name>FAD</name>
        <dbReference type="ChEBI" id="CHEBI:57692"/>
    </cofactor>
</comment>
<dbReference type="Gene3D" id="1.20.140.10">
    <property type="entry name" value="Butyryl-CoA Dehydrogenase, subunit A, domain 3"/>
    <property type="match status" value="1"/>
</dbReference>
<feature type="domain" description="Acyl-CoA dehydrogenase/oxidase N-terminal" evidence="9">
    <location>
        <begin position="6"/>
        <end position="118"/>
    </location>
</feature>
<dbReference type="AlphaFoldDB" id="A0A1D9GPG5"/>
<keyword evidence="3 6" id="KW-0285">Flavoprotein</keyword>
<dbReference type="Pfam" id="PF02770">
    <property type="entry name" value="Acyl-CoA_dh_M"/>
    <property type="match status" value="1"/>
</dbReference>
<dbReference type="InterPro" id="IPR036250">
    <property type="entry name" value="AcylCo_DH-like_C"/>
</dbReference>
<evidence type="ECO:0000259" key="8">
    <source>
        <dbReference type="Pfam" id="PF02770"/>
    </source>
</evidence>